<organism evidence="9 10">
    <name type="scientific">Hericium alpestre</name>
    <dbReference type="NCBI Taxonomy" id="135208"/>
    <lineage>
        <taxon>Eukaryota</taxon>
        <taxon>Fungi</taxon>
        <taxon>Dikarya</taxon>
        <taxon>Basidiomycota</taxon>
        <taxon>Agaricomycotina</taxon>
        <taxon>Agaricomycetes</taxon>
        <taxon>Russulales</taxon>
        <taxon>Hericiaceae</taxon>
        <taxon>Hericium</taxon>
    </lineage>
</organism>
<dbReference type="PANTHER" id="PTHR24305">
    <property type="entry name" value="CYTOCHROME P450"/>
    <property type="match status" value="1"/>
</dbReference>
<comment type="pathway">
    <text evidence="2">Secondary metabolite biosynthesis.</text>
</comment>
<sequence>MEGGIVSLAMVSHVPWMLKFLNAVSGGKEAIERTCRLRRRKVSERLKLDASRKDLFYYLTDEGGTGRIRPSDAALASDGLLAIIAGSDTTSTTLTALFWNLVKNPQASETLRLFPALPSGSPRYVPLGGGPKVLGKQYALFNRISAARFDICTISVVPGTQVLLHTWAIHRDPRYFSPSPDSFIPERWLTPDELSRADIDVFKVLPPETTVHDINAYFPFSIGPANCVGKNLALMEMRMVVCQLLHLFRFSRFEGDPVDEWEHDLQEFLIYKKPDIFVRIERR</sequence>
<evidence type="ECO:0008006" key="11">
    <source>
        <dbReference type="Google" id="ProtNLM"/>
    </source>
</evidence>
<evidence type="ECO:0000256" key="8">
    <source>
        <dbReference type="PIRSR" id="PIRSR602401-1"/>
    </source>
</evidence>
<gene>
    <name evidence="9" type="ORF">EWM64_g10218</name>
</gene>
<dbReference type="EMBL" id="SFCI01002537">
    <property type="protein sequence ID" value="TFY73794.1"/>
    <property type="molecule type" value="Genomic_DNA"/>
</dbReference>
<dbReference type="GO" id="GO:0020037">
    <property type="term" value="F:heme binding"/>
    <property type="evidence" value="ECO:0007669"/>
    <property type="project" value="InterPro"/>
</dbReference>
<evidence type="ECO:0000256" key="7">
    <source>
        <dbReference type="ARBA" id="ARBA00023033"/>
    </source>
</evidence>
<evidence type="ECO:0000256" key="5">
    <source>
        <dbReference type="ARBA" id="ARBA00023002"/>
    </source>
</evidence>
<keyword evidence="8" id="KW-0349">Heme</keyword>
<comment type="similarity">
    <text evidence="3">Belongs to the cytochrome P450 family.</text>
</comment>
<evidence type="ECO:0000313" key="9">
    <source>
        <dbReference type="EMBL" id="TFY73794.1"/>
    </source>
</evidence>
<keyword evidence="10" id="KW-1185">Reference proteome</keyword>
<evidence type="ECO:0000256" key="3">
    <source>
        <dbReference type="ARBA" id="ARBA00010617"/>
    </source>
</evidence>
<feature type="binding site" description="axial binding residue" evidence="8">
    <location>
        <position position="227"/>
    </location>
    <ligand>
        <name>heme</name>
        <dbReference type="ChEBI" id="CHEBI:30413"/>
    </ligand>
    <ligandPart>
        <name>Fe</name>
        <dbReference type="ChEBI" id="CHEBI:18248"/>
    </ligandPart>
</feature>
<dbReference type="PANTHER" id="PTHR24305:SF187">
    <property type="entry name" value="P450, PUTATIVE (EUROFUNG)-RELATED"/>
    <property type="match status" value="1"/>
</dbReference>
<dbReference type="Proteomes" id="UP000298061">
    <property type="component" value="Unassembled WGS sequence"/>
</dbReference>
<keyword evidence="4 8" id="KW-0479">Metal-binding</keyword>
<reference evidence="9 10" key="1">
    <citation type="submission" date="2019-02" db="EMBL/GenBank/DDBJ databases">
        <title>Genome sequencing of the rare red list fungi Hericium alpestre (H. flagellum).</title>
        <authorList>
            <person name="Buettner E."/>
            <person name="Kellner H."/>
        </authorList>
    </citation>
    <scope>NUCLEOTIDE SEQUENCE [LARGE SCALE GENOMIC DNA]</scope>
    <source>
        <strain evidence="9 10">DSM 108284</strain>
    </source>
</reference>
<proteinExistence type="inferred from homology"/>
<dbReference type="GO" id="GO:0004497">
    <property type="term" value="F:monooxygenase activity"/>
    <property type="evidence" value="ECO:0007669"/>
    <property type="project" value="UniProtKB-KW"/>
</dbReference>
<keyword evidence="5" id="KW-0560">Oxidoreductase</keyword>
<dbReference type="InterPro" id="IPR001128">
    <property type="entry name" value="Cyt_P450"/>
</dbReference>
<dbReference type="PRINTS" id="PR00463">
    <property type="entry name" value="EP450I"/>
</dbReference>
<comment type="caution">
    <text evidence="9">The sequence shown here is derived from an EMBL/GenBank/DDBJ whole genome shotgun (WGS) entry which is preliminary data.</text>
</comment>
<dbReference type="STRING" id="135208.A0A4Y9ZH95"/>
<keyword evidence="7" id="KW-0503">Monooxygenase</keyword>
<dbReference type="AlphaFoldDB" id="A0A4Y9ZH95"/>
<evidence type="ECO:0000256" key="4">
    <source>
        <dbReference type="ARBA" id="ARBA00022723"/>
    </source>
</evidence>
<protein>
    <recommendedName>
        <fullName evidence="11">Cytochrome P450</fullName>
    </recommendedName>
</protein>
<accession>A0A4Y9ZH95</accession>
<dbReference type="PRINTS" id="PR00385">
    <property type="entry name" value="P450"/>
</dbReference>
<dbReference type="Gene3D" id="1.10.630.10">
    <property type="entry name" value="Cytochrome P450"/>
    <property type="match status" value="2"/>
</dbReference>
<dbReference type="GO" id="GO:0016705">
    <property type="term" value="F:oxidoreductase activity, acting on paired donors, with incorporation or reduction of molecular oxygen"/>
    <property type="evidence" value="ECO:0007669"/>
    <property type="project" value="InterPro"/>
</dbReference>
<keyword evidence="6 8" id="KW-0408">Iron</keyword>
<evidence type="ECO:0000256" key="1">
    <source>
        <dbReference type="ARBA" id="ARBA00001971"/>
    </source>
</evidence>
<name>A0A4Y9ZH95_9AGAM</name>
<evidence type="ECO:0000313" key="10">
    <source>
        <dbReference type="Proteomes" id="UP000298061"/>
    </source>
</evidence>
<evidence type="ECO:0000256" key="2">
    <source>
        <dbReference type="ARBA" id="ARBA00005179"/>
    </source>
</evidence>
<dbReference type="InterPro" id="IPR050121">
    <property type="entry name" value="Cytochrome_P450_monoxygenase"/>
</dbReference>
<dbReference type="InterPro" id="IPR036396">
    <property type="entry name" value="Cyt_P450_sf"/>
</dbReference>
<dbReference type="InterPro" id="IPR002401">
    <property type="entry name" value="Cyt_P450_E_grp-I"/>
</dbReference>
<comment type="cofactor">
    <cofactor evidence="1 8">
        <name>heme</name>
        <dbReference type="ChEBI" id="CHEBI:30413"/>
    </cofactor>
</comment>
<dbReference type="Pfam" id="PF00067">
    <property type="entry name" value="p450"/>
    <property type="match status" value="2"/>
</dbReference>
<dbReference type="OrthoDB" id="6692864at2759"/>
<dbReference type="GO" id="GO:0005506">
    <property type="term" value="F:iron ion binding"/>
    <property type="evidence" value="ECO:0007669"/>
    <property type="project" value="InterPro"/>
</dbReference>
<dbReference type="SUPFAM" id="SSF48264">
    <property type="entry name" value="Cytochrome P450"/>
    <property type="match status" value="1"/>
</dbReference>
<evidence type="ECO:0000256" key="6">
    <source>
        <dbReference type="ARBA" id="ARBA00023004"/>
    </source>
</evidence>